<dbReference type="InterPro" id="IPR013757">
    <property type="entry name" value="Topo_IIA_A_a_sf"/>
</dbReference>
<dbReference type="Proteomes" id="UP000031056">
    <property type="component" value="Unassembled WGS sequence"/>
</dbReference>
<comment type="cofactor">
    <cofactor evidence="3">
        <name>Mg(2+)</name>
        <dbReference type="ChEBI" id="CHEBI:18420"/>
    </cofactor>
</comment>
<name>A0A0B2UKW2_9MICR</name>
<evidence type="ECO:0000256" key="13">
    <source>
        <dbReference type="ARBA" id="ARBA00023235"/>
    </source>
</evidence>
<dbReference type="Gene3D" id="3.90.199.10">
    <property type="entry name" value="Topoisomerase II, domain 5"/>
    <property type="match status" value="1"/>
</dbReference>
<dbReference type="SUPFAM" id="SSF55874">
    <property type="entry name" value="ATPase domain of HSP90 chaperone/DNA topoisomerase II/histidine kinase"/>
    <property type="match status" value="1"/>
</dbReference>
<proteinExistence type="inferred from homology"/>
<evidence type="ECO:0000256" key="1">
    <source>
        <dbReference type="ARBA" id="ARBA00000185"/>
    </source>
</evidence>
<dbReference type="InterPro" id="IPR050634">
    <property type="entry name" value="DNA_Topoisomerase_II"/>
</dbReference>
<dbReference type="Gene3D" id="3.30.1490.30">
    <property type="match status" value="1"/>
</dbReference>
<keyword evidence="9 15" id="KW-0067">ATP-binding</keyword>
<dbReference type="SMART" id="SM00387">
    <property type="entry name" value="HATPase_c"/>
    <property type="match status" value="1"/>
</dbReference>
<dbReference type="InterPro" id="IPR034157">
    <property type="entry name" value="TOPRIM_TopoII"/>
</dbReference>
<feature type="domain" description="Toprim" evidence="18">
    <location>
        <begin position="422"/>
        <end position="536"/>
    </location>
</feature>
<evidence type="ECO:0000256" key="4">
    <source>
        <dbReference type="ARBA" id="ARBA00011080"/>
    </source>
</evidence>
<dbReference type="CDD" id="cd00187">
    <property type="entry name" value="TOP4c"/>
    <property type="match status" value="1"/>
</dbReference>
<gene>
    <name evidence="20" type="ORF">M896_040790</name>
</gene>
<evidence type="ECO:0000256" key="12">
    <source>
        <dbReference type="ARBA" id="ARBA00023125"/>
    </source>
</evidence>
<dbReference type="PROSITE" id="PS50880">
    <property type="entry name" value="TOPRIM"/>
    <property type="match status" value="1"/>
</dbReference>
<comment type="subunit">
    <text evidence="15">Homodimer.</text>
</comment>
<feature type="coiled-coil region" evidence="16">
    <location>
        <begin position="963"/>
        <end position="990"/>
    </location>
</feature>
<evidence type="ECO:0000256" key="10">
    <source>
        <dbReference type="ARBA" id="ARBA00022842"/>
    </source>
</evidence>
<dbReference type="GeneID" id="26261518"/>
<comment type="function">
    <text evidence="15">Control of topological states of DNA by transient breakage and subsequent rejoining of DNA strands. Topoisomerase II makes double-strand breaks.</text>
</comment>
<sequence length="1190" mass="136339">MKSIEETYQKKTPVEHILLRPDTYIGSVEKETQQMYVWDEKSKSMILKTIEYVPGLYKIFDEIIVNAADNKIRDPRMDTIKVTIDVEENTISVYNNGKGIPIRIHKEENVYVPELIFGNLLTSSNYNDDEKKVTGGRNGYGAKLCNIFSKEFIVETSDAEVKKYYKQVYRNNMGMKDEPEIGRYTKEDFTKITFKPDLKRFKMNRLDDDMVSLLKKRVYDLGGIVKNVRIFLNDEKINVQGFKSYVKLYLPPDTDVVHQVINDRWELAFTTSEDQFQQVSFVNGICTTKGGSHVNHVVERLVGPIIESILKKEKGLVIKPFLVKSSMFVFINCLIENPAFDSQTKENLTLRASAFGSKCEPMSEFVKNIMKGTGILEKIASFAKAKQSQQLKKSDGTKTSRLSGIPKLEDANLAGTSRSKECTLILTEGDSAKTLAVAGLSIVGRDTYGVFPLRGKLLNVREASHKQIMDNVEISSIKKILGLQHNKVYEDVSTLRYGHVMIMTDQDHDGSHIKGLIINFMDHFYPSLLRISGFLLEFITPIIRASKRGVVKDFFTLPEYEEFKKTEEGWDVKYYKGLGTSTSADAKQYFSNLPVHVKSFTPLVDDDKESIDLAFNKKKADARKTWLFNYVPGTFLDQSKTQISICDFVNRELILFSMADNVRSIPSVIDGLKPGQRKVIFSCFKRKLRSEIKVAQLVGYVSEQSAYHHGEQSLCSTIVNLAQDFVGSNNINLLLPIGQFGSRLQGGRDAASARYIFTSLSPLTRLIFNENDDAILKYLNDDNLQIEPEFYVPIIPMVLVNGGEGIGTGWSTSIPNFSPIDIVENIRRMIRGEEVKEMIPHYRNFRGEIEKAGDGRFVIYGVSDGDIDMRITELPVGVWTLNYKEYLESLMQSGLVKDFKEYHTEKSVHFDVKMVKHVKKMKLSSGITTNNMVCFDENQRIKKYSTPEEILKEFYGVRLRHYFMRKENMLNVMKEELMRLENRVRFIKEVVEGTLVINKRRRNDVVADLDARGYARMDEYEYLLGMTVLSLTIERIDKLNEEHKRKLDQYESLMKKTEKELWLDDLEIFEREYVKMVEEEAREYDNELNKSARNGKSRPRTSVKASKSFEVKPKADKTSKQSKVCKPKASGKKSTTAFSTDVAEQREKAKPKNPEMTKAPRRMLVIPSESEDEAEDLGDEDMPWKKYGVI</sequence>
<feature type="compositionally biased region" description="Basic and acidic residues" evidence="17">
    <location>
        <begin position="1143"/>
        <end position="1155"/>
    </location>
</feature>
<evidence type="ECO:0000256" key="5">
    <source>
        <dbReference type="ARBA" id="ARBA00012895"/>
    </source>
</evidence>
<dbReference type="SMART" id="SM00433">
    <property type="entry name" value="TOP2c"/>
    <property type="match status" value="1"/>
</dbReference>
<dbReference type="InterPro" id="IPR013506">
    <property type="entry name" value="Topo_IIA_bsu_dom2"/>
</dbReference>
<dbReference type="InterPro" id="IPR013758">
    <property type="entry name" value="Topo_IIA_A/C_ab"/>
</dbReference>
<keyword evidence="11 14" id="KW-0799">Topoisomerase</keyword>
<evidence type="ECO:0000256" key="3">
    <source>
        <dbReference type="ARBA" id="ARBA00001946"/>
    </source>
</evidence>
<comment type="caution">
    <text evidence="20">The sequence shown here is derived from an EMBL/GenBank/DDBJ whole genome shotgun (WGS) entry which is preliminary data.</text>
</comment>
<dbReference type="Pfam" id="PF00204">
    <property type="entry name" value="DNA_gyraseB"/>
    <property type="match status" value="1"/>
</dbReference>
<dbReference type="PANTHER" id="PTHR10169">
    <property type="entry name" value="DNA TOPOISOMERASE/GYRASE"/>
    <property type="match status" value="1"/>
</dbReference>
<protein>
    <recommendedName>
        <fullName evidence="6 15">DNA topoisomerase 2</fullName>
        <ecNumber evidence="5 15">5.6.2.2</ecNumber>
    </recommendedName>
</protein>
<evidence type="ECO:0000256" key="2">
    <source>
        <dbReference type="ARBA" id="ARBA00001913"/>
    </source>
</evidence>
<dbReference type="Pfam" id="PF01751">
    <property type="entry name" value="Toprim"/>
    <property type="match status" value="1"/>
</dbReference>
<evidence type="ECO:0000256" key="17">
    <source>
        <dbReference type="SAM" id="MobiDB-lite"/>
    </source>
</evidence>
<dbReference type="GO" id="GO:0005524">
    <property type="term" value="F:ATP binding"/>
    <property type="evidence" value="ECO:0007669"/>
    <property type="project" value="UniProtKB-UniRule"/>
</dbReference>
<evidence type="ECO:0000256" key="7">
    <source>
        <dbReference type="ARBA" id="ARBA00022723"/>
    </source>
</evidence>
<dbReference type="SMART" id="SM00434">
    <property type="entry name" value="TOP4c"/>
    <property type="match status" value="1"/>
</dbReference>
<dbReference type="Gene3D" id="3.30.1360.40">
    <property type="match status" value="1"/>
</dbReference>
<dbReference type="InterPro" id="IPR013759">
    <property type="entry name" value="Topo_IIA_B_C"/>
</dbReference>
<feature type="domain" description="Topo IIA-type catalytic" evidence="19">
    <location>
        <begin position="665"/>
        <end position="1066"/>
    </location>
</feature>
<dbReference type="Pfam" id="PF00521">
    <property type="entry name" value="DNA_topoisoIV"/>
    <property type="match status" value="1"/>
</dbReference>
<dbReference type="GO" id="GO:0000712">
    <property type="term" value="P:resolution of meiotic recombination intermediates"/>
    <property type="evidence" value="ECO:0007669"/>
    <property type="project" value="TreeGrafter"/>
</dbReference>
<dbReference type="FunFam" id="3.90.199.10:FF:000002">
    <property type="entry name" value="DNA topoisomerase 2"/>
    <property type="match status" value="1"/>
</dbReference>
<dbReference type="InterPro" id="IPR013760">
    <property type="entry name" value="Topo_IIA-like_dom_sf"/>
</dbReference>
<comment type="similarity">
    <text evidence="4 15">Belongs to the type II topoisomerase family.</text>
</comment>
<evidence type="ECO:0000256" key="6">
    <source>
        <dbReference type="ARBA" id="ARBA00019635"/>
    </source>
</evidence>
<dbReference type="GO" id="GO:0046872">
    <property type="term" value="F:metal ion binding"/>
    <property type="evidence" value="ECO:0007669"/>
    <property type="project" value="UniProtKB-KW"/>
</dbReference>
<dbReference type="PANTHER" id="PTHR10169:SF38">
    <property type="entry name" value="DNA TOPOISOMERASE 2"/>
    <property type="match status" value="1"/>
</dbReference>
<dbReference type="FunCoup" id="A0A0B2UKW2">
    <property type="interactions" value="234"/>
</dbReference>
<dbReference type="HOGENOM" id="CLU_001935_1_0_1"/>
<dbReference type="InterPro" id="IPR020568">
    <property type="entry name" value="Ribosomal_Su5_D2-typ_SF"/>
</dbReference>
<dbReference type="PROSITE" id="PS00177">
    <property type="entry name" value="TOPOISOMERASE_II"/>
    <property type="match status" value="1"/>
</dbReference>
<dbReference type="Pfam" id="PF02518">
    <property type="entry name" value="HATPase_c"/>
    <property type="match status" value="1"/>
</dbReference>
<evidence type="ECO:0000256" key="11">
    <source>
        <dbReference type="ARBA" id="ARBA00023029"/>
    </source>
</evidence>
<feature type="compositionally biased region" description="Acidic residues" evidence="17">
    <location>
        <begin position="1169"/>
        <end position="1181"/>
    </location>
</feature>
<keyword evidence="21" id="KW-1185">Reference proteome</keyword>
<dbReference type="InterPro" id="IPR003594">
    <property type="entry name" value="HATPase_dom"/>
</dbReference>
<evidence type="ECO:0000256" key="14">
    <source>
        <dbReference type="PROSITE-ProRule" id="PRU01384"/>
    </source>
</evidence>
<dbReference type="Gene3D" id="3.30.230.10">
    <property type="match status" value="1"/>
</dbReference>
<dbReference type="InterPro" id="IPR031660">
    <property type="entry name" value="TOPRIM_C"/>
</dbReference>
<comment type="catalytic activity">
    <reaction evidence="1 14 15">
        <text>ATP-dependent breakage, passage and rejoining of double-stranded DNA.</text>
        <dbReference type="EC" id="5.6.2.2"/>
    </reaction>
</comment>
<dbReference type="SUPFAM" id="SSF54211">
    <property type="entry name" value="Ribosomal protein S5 domain 2-like"/>
    <property type="match status" value="1"/>
</dbReference>
<dbReference type="InterPro" id="IPR014721">
    <property type="entry name" value="Ribsml_uS5_D2-typ_fold_subgr"/>
</dbReference>
<keyword evidence="7" id="KW-0479">Metal-binding</keyword>
<dbReference type="EC" id="5.6.2.2" evidence="5 15"/>
<evidence type="ECO:0000313" key="20">
    <source>
        <dbReference type="EMBL" id="KHN69884.1"/>
    </source>
</evidence>
<dbReference type="GO" id="GO:0003918">
    <property type="term" value="F:DNA topoisomerase type II (double strand cut, ATP-hydrolyzing) activity"/>
    <property type="evidence" value="ECO:0007669"/>
    <property type="project" value="UniProtKB-UniRule"/>
</dbReference>
<feature type="compositionally biased region" description="Basic and acidic residues" evidence="17">
    <location>
        <begin position="1107"/>
        <end position="1119"/>
    </location>
</feature>
<dbReference type="FunFam" id="3.30.565.10:FF:000004">
    <property type="entry name" value="DNA topoisomerase 2"/>
    <property type="match status" value="1"/>
</dbReference>
<dbReference type="Gene3D" id="3.30.565.10">
    <property type="entry name" value="Histidine kinase-like ATPase, C-terminal domain"/>
    <property type="match status" value="1"/>
</dbReference>
<evidence type="ECO:0000259" key="18">
    <source>
        <dbReference type="PROSITE" id="PS50880"/>
    </source>
</evidence>
<keyword evidence="12 14" id="KW-0238">DNA-binding</keyword>
<dbReference type="SUPFAM" id="SSF56719">
    <property type="entry name" value="Type II DNA topoisomerase"/>
    <property type="match status" value="1"/>
</dbReference>
<dbReference type="CDD" id="cd16930">
    <property type="entry name" value="HATPase_TopII-like"/>
    <property type="match status" value="1"/>
</dbReference>
<evidence type="ECO:0000256" key="9">
    <source>
        <dbReference type="ARBA" id="ARBA00022840"/>
    </source>
</evidence>
<dbReference type="InParanoid" id="A0A0B2UKW2"/>
<evidence type="ECO:0000259" key="19">
    <source>
        <dbReference type="PROSITE" id="PS52040"/>
    </source>
</evidence>
<evidence type="ECO:0000256" key="15">
    <source>
        <dbReference type="RuleBase" id="RU362094"/>
    </source>
</evidence>
<dbReference type="GO" id="GO:0003677">
    <property type="term" value="F:DNA binding"/>
    <property type="evidence" value="ECO:0007669"/>
    <property type="project" value="UniProtKB-UniRule"/>
</dbReference>
<dbReference type="FunFam" id="3.40.50.670:FF:000001">
    <property type="entry name" value="DNA topoisomerase 2"/>
    <property type="match status" value="2"/>
</dbReference>
<dbReference type="InterPro" id="IPR018522">
    <property type="entry name" value="TopoIIA_CS"/>
</dbReference>
<dbReference type="InterPro" id="IPR002205">
    <property type="entry name" value="Topo_IIA_dom_A"/>
</dbReference>
<keyword evidence="13 14" id="KW-0413">Isomerase</keyword>
<dbReference type="GO" id="GO:0005634">
    <property type="term" value="C:nucleus"/>
    <property type="evidence" value="ECO:0007669"/>
    <property type="project" value="TreeGrafter"/>
</dbReference>
<organism evidence="20 21">
    <name type="scientific">Ordospora colligata OC4</name>
    <dbReference type="NCBI Taxonomy" id="1354746"/>
    <lineage>
        <taxon>Eukaryota</taxon>
        <taxon>Fungi</taxon>
        <taxon>Fungi incertae sedis</taxon>
        <taxon>Microsporidia</taxon>
        <taxon>Ordosporidae</taxon>
        <taxon>Ordospora</taxon>
    </lineage>
</organism>
<dbReference type="GO" id="GO:0006265">
    <property type="term" value="P:DNA topological change"/>
    <property type="evidence" value="ECO:0007669"/>
    <property type="project" value="UniProtKB-UniRule"/>
</dbReference>
<dbReference type="InterPro" id="IPR006171">
    <property type="entry name" value="TOPRIM_dom"/>
</dbReference>
<dbReference type="PRINTS" id="PR00418">
    <property type="entry name" value="TPI2FAMILY"/>
</dbReference>
<dbReference type="GO" id="GO:0000819">
    <property type="term" value="P:sister chromatid segregation"/>
    <property type="evidence" value="ECO:0007669"/>
    <property type="project" value="TreeGrafter"/>
</dbReference>
<dbReference type="PRINTS" id="PR01158">
    <property type="entry name" value="TOPISMRASEII"/>
</dbReference>
<evidence type="ECO:0000256" key="16">
    <source>
        <dbReference type="SAM" id="Coils"/>
    </source>
</evidence>
<comment type="cofactor">
    <cofactor evidence="2">
        <name>Ca(2+)</name>
        <dbReference type="ChEBI" id="CHEBI:29108"/>
    </cofactor>
</comment>
<accession>A0A0B2UKW2</accession>
<reference evidence="20 21" key="1">
    <citation type="journal article" date="2014" name="MBio">
        <title>The Ordospora colligata genome; evolution of extreme reduction in microsporidia and host-to-parasite horizontal gene transfer.</title>
        <authorList>
            <person name="Pombert J.-F."/>
            <person name="Haag K.L."/>
            <person name="Beidas S."/>
            <person name="Ebert D."/>
            <person name="Keeling P.J."/>
        </authorList>
    </citation>
    <scope>NUCLEOTIDE SEQUENCE [LARGE SCALE GENOMIC DNA]</scope>
    <source>
        <strain evidence="20 21">OC4</strain>
    </source>
</reference>
<dbReference type="InterPro" id="IPR001241">
    <property type="entry name" value="Topo_IIA"/>
</dbReference>
<dbReference type="VEuPathDB" id="MicrosporidiaDB:M896_040790"/>
<dbReference type="STRING" id="1354746.A0A0B2UKW2"/>
<keyword evidence="8 15" id="KW-0547">Nucleotide-binding</keyword>
<dbReference type="InterPro" id="IPR001154">
    <property type="entry name" value="TopoII_euk"/>
</dbReference>
<dbReference type="OrthoDB" id="276498at2759"/>
<evidence type="ECO:0000313" key="21">
    <source>
        <dbReference type="Proteomes" id="UP000031056"/>
    </source>
</evidence>
<dbReference type="InterPro" id="IPR036890">
    <property type="entry name" value="HATPase_C_sf"/>
</dbReference>
<dbReference type="CDD" id="cd03481">
    <property type="entry name" value="TopoIIA_Trans_ScTopoIIA"/>
    <property type="match status" value="1"/>
</dbReference>
<evidence type="ECO:0000256" key="8">
    <source>
        <dbReference type="ARBA" id="ARBA00022741"/>
    </source>
</evidence>
<dbReference type="CDD" id="cd03365">
    <property type="entry name" value="TOPRIM_TopoIIA"/>
    <property type="match status" value="1"/>
</dbReference>
<dbReference type="AlphaFoldDB" id="A0A0B2UKW2"/>
<dbReference type="EMBL" id="JOKQ01000004">
    <property type="protein sequence ID" value="KHN69884.1"/>
    <property type="molecule type" value="Genomic_DNA"/>
</dbReference>
<keyword evidence="16" id="KW-0175">Coiled coil</keyword>
<keyword evidence="10" id="KW-0460">Magnesium</keyword>
<dbReference type="Gene3D" id="1.10.268.10">
    <property type="entry name" value="Topoisomerase, domain 3"/>
    <property type="match status" value="1"/>
</dbReference>
<dbReference type="FunFam" id="3.30.230.10:FF:000008">
    <property type="entry name" value="DNA topoisomerase 2"/>
    <property type="match status" value="1"/>
</dbReference>
<dbReference type="Pfam" id="PF16898">
    <property type="entry name" value="TOPRIM_C"/>
    <property type="match status" value="1"/>
</dbReference>
<dbReference type="PROSITE" id="PS52040">
    <property type="entry name" value="TOPO_IIA"/>
    <property type="match status" value="1"/>
</dbReference>
<feature type="active site" description="O-(5'-phospho-DNA)-tyrosine intermediate" evidence="14">
    <location>
        <position position="755"/>
    </location>
</feature>
<dbReference type="RefSeq" id="XP_014563926.1">
    <property type="nucleotide sequence ID" value="XM_014708440.1"/>
</dbReference>
<feature type="region of interest" description="Disordered" evidence="17">
    <location>
        <begin position="1084"/>
        <end position="1190"/>
    </location>
</feature>
<dbReference type="Gene3D" id="3.40.50.670">
    <property type="match status" value="1"/>
</dbReference>